<dbReference type="InterPro" id="IPR005565">
    <property type="entry name" value="Hemolysn_activator_HlyB_C"/>
</dbReference>
<dbReference type="GO" id="GO:0098046">
    <property type="term" value="C:type V protein secretion system complex"/>
    <property type="evidence" value="ECO:0007669"/>
    <property type="project" value="TreeGrafter"/>
</dbReference>
<proteinExistence type="predicted"/>
<name>A0A426VGU7_9BURK</name>
<dbReference type="AlphaFoldDB" id="A0A426VGU7"/>
<dbReference type="PANTHER" id="PTHR34597">
    <property type="entry name" value="SLR1661 PROTEIN"/>
    <property type="match status" value="1"/>
</dbReference>
<dbReference type="GO" id="GO:0008320">
    <property type="term" value="F:protein transmembrane transporter activity"/>
    <property type="evidence" value="ECO:0007669"/>
    <property type="project" value="TreeGrafter"/>
</dbReference>
<feature type="signal peptide" evidence="4">
    <location>
        <begin position="1"/>
        <end position="31"/>
    </location>
</feature>
<keyword evidence="3" id="KW-0998">Cell outer membrane</keyword>
<keyword evidence="1" id="KW-1134">Transmembrane beta strand</keyword>
<evidence type="ECO:0000259" key="6">
    <source>
        <dbReference type="Pfam" id="PF08479"/>
    </source>
</evidence>
<feature type="domain" description="Haemolysin activator HlyB C-terminal" evidence="5">
    <location>
        <begin position="216"/>
        <end position="529"/>
    </location>
</feature>
<evidence type="ECO:0000256" key="3">
    <source>
        <dbReference type="ARBA" id="ARBA00023237"/>
    </source>
</evidence>
<organism evidence="7 8">
    <name type="scientific">Aquabacterium soli</name>
    <dbReference type="NCBI Taxonomy" id="2493092"/>
    <lineage>
        <taxon>Bacteria</taxon>
        <taxon>Pseudomonadati</taxon>
        <taxon>Pseudomonadota</taxon>
        <taxon>Betaproteobacteria</taxon>
        <taxon>Burkholderiales</taxon>
        <taxon>Aquabacterium</taxon>
    </lineage>
</organism>
<keyword evidence="4" id="KW-0732">Signal</keyword>
<dbReference type="InterPro" id="IPR051544">
    <property type="entry name" value="TPS_OM_transporter"/>
</dbReference>
<dbReference type="Gene3D" id="2.40.160.50">
    <property type="entry name" value="membrane protein fhac: a member of the omp85/tpsb transporter family"/>
    <property type="match status" value="1"/>
</dbReference>
<gene>
    <name evidence="7" type="ORF">EIP75_00835</name>
</gene>
<dbReference type="Gene3D" id="3.10.20.310">
    <property type="entry name" value="membrane protein fhac"/>
    <property type="match status" value="1"/>
</dbReference>
<dbReference type="InterPro" id="IPR013686">
    <property type="entry name" value="Polypept-transport_assoc_ShlB"/>
</dbReference>
<accession>A0A426VGU7</accession>
<dbReference type="Proteomes" id="UP000269265">
    <property type="component" value="Unassembled WGS sequence"/>
</dbReference>
<dbReference type="Pfam" id="PF03865">
    <property type="entry name" value="ShlB"/>
    <property type="match status" value="1"/>
</dbReference>
<feature type="chain" id="PRO_5019465755" evidence="4">
    <location>
        <begin position="32"/>
        <end position="571"/>
    </location>
</feature>
<keyword evidence="1" id="KW-0472">Membrane</keyword>
<protein>
    <submittedName>
        <fullName evidence="7">ShlB/FhaC/HecB family hemolysin secretion/activation protein</fullName>
    </submittedName>
</protein>
<evidence type="ECO:0000256" key="1">
    <source>
        <dbReference type="ARBA" id="ARBA00022452"/>
    </source>
</evidence>
<comment type="caution">
    <text evidence="7">The sequence shown here is derived from an EMBL/GenBank/DDBJ whole genome shotgun (WGS) entry which is preliminary data.</text>
</comment>
<keyword evidence="2" id="KW-0812">Transmembrane</keyword>
<evidence type="ECO:0000313" key="7">
    <source>
        <dbReference type="EMBL" id="RRS06176.1"/>
    </source>
</evidence>
<evidence type="ECO:0000256" key="4">
    <source>
        <dbReference type="SAM" id="SignalP"/>
    </source>
</evidence>
<dbReference type="EMBL" id="RSED01000001">
    <property type="protein sequence ID" value="RRS06176.1"/>
    <property type="molecule type" value="Genomic_DNA"/>
</dbReference>
<sequence>MMKRAQAMTRALKPVTAAVATLLCVMAAAQAQVAPPTAGDVQRSVLPPVAPVPRAADAEAVHVQKPAPAAPSASTMRFQVRGLKITGATVFSNDMLTSLVGDLMGKHVTLAELQAAAQRITDQYEQAGYAVARAVLPEQDIVDGVVEFLVLEGRVGKVSIDNQSLVDDGQVRRMLGDVQVGAVVHEPSLERRLLLLGETPGASRATVNLQPGAGTGETDLGFVVEPGARVSGQLDADNHGNRYTGYNRVSSTINVNSPLGLGDQLQVRSLITDEKLGNIRLGYRLPVGGSGLVVGTSWSMLRYELGREYALLDARGSSRITSVFASYPLKRSLDTNLLATVTYDDKSFEDRIEAVAPVASTRKDSQVLSLSLNAYGNLNTGSLTPATYAAAAVLSRGDLDIRTASVRSNDAATARSDGGFTKLAGTGNLTWPLSTNWALFGSAYGQLASKNLDASEKLSLGGASGVRAYPQGESPGDEGYILSGEVRYTIPLRPVQLAAFVDAGGIQINRNAYNASADNKRFLSGAGASVTWAPLPTVGLKLMVASRLGSEKVESEQDAATRWWLQGLWRF</sequence>
<evidence type="ECO:0000259" key="5">
    <source>
        <dbReference type="Pfam" id="PF03865"/>
    </source>
</evidence>
<keyword evidence="8" id="KW-1185">Reference proteome</keyword>
<dbReference type="GO" id="GO:0046819">
    <property type="term" value="P:protein secretion by the type V secretion system"/>
    <property type="evidence" value="ECO:0007669"/>
    <property type="project" value="TreeGrafter"/>
</dbReference>
<evidence type="ECO:0000256" key="2">
    <source>
        <dbReference type="ARBA" id="ARBA00022692"/>
    </source>
</evidence>
<feature type="domain" description="Polypeptide-transport-associated ShlB-type" evidence="6">
    <location>
        <begin position="78"/>
        <end position="153"/>
    </location>
</feature>
<dbReference type="Pfam" id="PF08479">
    <property type="entry name" value="POTRA_2"/>
    <property type="match status" value="1"/>
</dbReference>
<reference evidence="7 8" key="1">
    <citation type="submission" date="2018-12" db="EMBL/GenBank/DDBJ databases">
        <title>The whole draft genome of Aquabacterium sp. SJQ9.</title>
        <authorList>
            <person name="Sun L."/>
            <person name="Gao X."/>
            <person name="Chen W."/>
            <person name="Huang K."/>
        </authorList>
    </citation>
    <scope>NUCLEOTIDE SEQUENCE [LARGE SCALE GENOMIC DNA]</scope>
    <source>
        <strain evidence="7 8">SJQ9</strain>
    </source>
</reference>
<evidence type="ECO:0000313" key="8">
    <source>
        <dbReference type="Proteomes" id="UP000269265"/>
    </source>
</evidence>
<dbReference type="PANTHER" id="PTHR34597:SF1">
    <property type="entry name" value="HEME_HEMOPEXIN TRANSPORTER PROTEIN HUXB"/>
    <property type="match status" value="1"/>
</dbReference>